<sequence length="375" mass="42172">MSLGRIFVIGGTGAQGRAVIEGLTGEGKYQCCVLTRVLDSEPAKYLATLPGVELVKGSFTDERLLRSLYSTCDGAFVNIDGFNVGEKGETFWAIRAFELALESKTIKFFVYGNLDYTYKKSGYRPEFRTGHYDGKGRVGDWILSHSPSLKTFNSQENMKIALFTTGPYIDMMLSPGTVITPDIETDEAGEAVVTWRAPLGDGACPHVALDDCGHYVLWLFDNYNEADGMNLEISISHIRYEEFATAFNKVTGKKARFVDVDLDTWWREGPFKHRQENAAGYGTDVSDPATMTMKQNFDGYWTTWRHSGGNTGVVQRDYALLDRIHPHRIRTVEEWFTLQDRKSREAGTGSLWERIQPAALKPLLKIQADQWKSPV</sequence>
<dbReference type="InterPro" id="IPR051164">
    <property type="entry name" value="NmrA-like_oxidored"/>
</dbReference>
<name>A0A0F9ZJZ8_TRIHA</name>
<dbReference type="Gene3D" id="3.90.25.10">
    <property type="entry name" value="UDP-galactose 4-epimerase, domain 1"/>
    <property type="match status" value="1"/>
</dbReference>
<protein>
    <submittedName>
        <fullName evidence="4">NmrA-like family protein</fullName>
    </submittedName>
</protein>
<keyword evidence="2" id="KW-0521">NADP</keyword>
<dbReference type="EMBL" id="JOKZ01000240">
    <property type="protein sequence ID" value="KKP00632.1"/>
    <property type="molecule type" value="Genomic_DNA"/>
</dbReference>
<dbReference type="Pfam" id="PF05368">
    <property type="entry name" value="NmrA"/>
    <property type="match status" value="1"/>
</dbReference>
<dbReference type="InterPro" id="IPR008030">
    <property type="entry name" value="NmrA-like"/>
</dbReference>
<dbReference type="GO" id="GO:0005634">
    <property type="term" value="C:nucleus"/>
    <property type="evidence" value="ECO:0007669"/>
    <property type="project" value="TreeGrafter"/>
</dbReference>
<proteinExistence type="inferred from homology"/>
<dbReference type="Proteomes" id="UP000034112">
    <property type="component" value="Unassembled WGS sequence"/>
</dbReference>
<gene>
    <name evidence="4" type="ORF">THAR02_07260</name>
</gene>
<evidence type="ECO:0000313" key="5">
    <source>
        <dbReference type="Proteomes" id="UP000034112"/>
    </source>
</evidence>
<dbReference type="Gene3D" id="3.40.50.720">
    <property type="entry name" value="NAD(P)-binding Rossmann-like Domain"/>
    <property type="match status" value="1"/>
</dbReference>
<dbReference type="PANTHER" id="PTHR42748:SF14">
    <property type="entry name" value="SNOAL-LIKE DOMAIN-CONTAINING PROTEIN"/>
    <property type="match status" value="1"/>
</dbReference>
<evidence type="ECO:0000256" key="1">
    <source>
        <dbReference type="ARBA" id="ARBA00006328"/>
    </source>
</evidence>
<dbReference type="SUPFAM" id="SSF51735">
    <property type="entry name" value="NAD(P)-binding Rossmann-fold domains"/>
    <property type="match status" value="1"/>
</dbReference>
<evidence type="ECO:0000259" key="3">
    <source>
        <dbReference type="Pfam" id="PF05368"/>
    </source>
</evidence>
<evidence type="ECO:0000313" key="4">
    <source>
        <dbReference type="EMBL" id="KKP00632.1"/>
    </source>
</evidence>
<dbReference type="InterPro" id="IPR036291">
    <property type="entry name" value="NAD(P)-bd_dom_sf"/>
</dbReference>
<evidence type="ECO:0000256" key="2">
    <source>
        <dbReference type="ARBA" id="ARBA00022857"/>
    </source>
</evidence>
<accession>A0A0F9ZJZ8</accession>
<dbReference type="PANTHER" id="PTHR42748">
    <property type="entry name" value="NITROGEN METABOLITE REPRESSION PROTEIN NMRA FAMILY MEMBER"/>
    <property type="match status" value="1"/>
</dbReference>
<organism evidence="4 5">
    <name type="scientific">Trichoderma harzianum</name>
    <name type="common">Hypocrea lixii</name>
    <dbReference type="NCBI Taxonomy" id="5544"/>
    <lineage>
        <taxon>Eukaryota</taxon>
        <taxon>Fungi</taxon>
        <taxon>Dikarya</taxon>
        <taxon>Ascomycota</taxon>
        <taxon>Pezizomycotina</taxon>
        <taxon>Sordariomycetes</taxon>
        <taxon>Hypocreomycetidae</taxon>
        <taxon>Hypocreales</taxon>
        <taxon>Hypocreaceae</taxon>
        <taxon>Trichoderma</taxon>
    </lineage>
</organism>
<comment type="similarity">
    <text evidence="1">Belongs to the NmrA-type oxidoreductase family.</text>
</comment>
<dbReference type="OrthoDB" id="300709at2759"/>
<comment type="caution">
    <text evidence="4">The sequence shown here is derived from an EMBL/GenBank/DDBJ whole genome shotgun (WGS) entry which is preliminary data.</text>
</comment>
<feature type="domain" description="NmrA-like" evidence="3">
    <location>
        <begin position="5"/>
        <end position="265"/>
    </location>
</feature>
<reference evidence="5" key="1">
    <citation type="journal article" date="2015" name="Genome Announc.">
        <title>Draft whole-genome sequence of the biocontrol agent Trichoderma harzianum T6776.</title>
        <authorList>
            <person name="Baroncelli R."/>
            <person name="Piaggeschi G."/>
            <person name="Fiorini L."/>
            <person name="Bertolini E."/>
            <person name="Zapparata A."/>
            <person name="Pe M.E."/>
            <person name="Sarrocco S."/>
            <person name="Vannacci G."/>
        </authorList>
    </citation>
    <scope>NUCLEOTIDE SEQUENCE [LARGE SCALE GENOMIC DNA]</scope>
    <source>
        <strain evidence="5">T6776</strain>
    </source>
</reference>
<dbReference type="AlphaFoldDB" id="A0A0F9ZJZ8"/>